<dbReference type="AlphaFoldDB" id="A0A6N8SD97"/>
<dbReference type="GO" id="GO:0005524">
    <property type="term" value="F:ATP binding"/>
    <property type="evidence" value="ECO:0007669"/>
    <property type="project" value="UniProtKB-KW"/>
</dbReference>
<dbReference type="Pfam" id="PF00005">
    <property type="entry name" value="ABC_tran"/>
    <property type="match status" value="2"/>
</dbReference>
<dbReference type="PANTHER" id="PTHR43790:SF4">
    <property type="entry name" value="GUANOSINE IMPORT ATP-BINDING PROTEIN NUPO"/>
    <property type="match status" value="1"/>
</dbReference>
<protein>
    <submittedName>
        <fullName evidence="5">ATP-binding cassette domain-containing protein</fullName>
    </submittedName>
</protein>
<reference evidence="5 6" key="1">
    <citation type="submission" date="2019-12" db="EMBL/GenBank/DDBJ databases">
        <title>Shinella kummerowiae sp. nov., a symbiotic bacterium isolated from root nodules of the herbal legume Kummerowia stipulacea.</title>
        <authorList>
            <person name="Gao J."/>
        </authorList>
    </citation>
    <scope>NUCLEOTIDE SEQUENCE [LARGE SCALE GENOMIC DNA]</scope>
    <source>
        <strain evidence="5 6">CCBAU 25048</strain>
    </source>
</reference>
<accession>A0A6N8SD97</accession>
<feature type="domain" description="ABC transporter" evidence="4">
    <location>
        <begin position="258"/>
        <end position="503"/>
    </location>
</feature>
<feature type="domain" description="ABC transporter" evidence="4">
    <location>
        <begin position="6"/>
        <end position="240"/>
    </location>
</feature>
<evidence type="ECO:0000256" key="2">
    <source>
        <dbReference type="ARBA" id="ARBA00022741"/>
    </source>
</evidence>
<dbReference type="EMBL" id="WUMK01000003">
    <property type="protein sequence ID" value="MXN45558.1"/>
    <property type="molecule type" value="Genomic_DNA"/>
</dbReference>
<evidence type="ECO:0000256" key="3">
    <source>
        <dbReference type="ARBA" id="ARBA00022840"/>
    </source>
</evidence>
<dbReference type="RefSeq" id="WP_160858943.1">
    <property type="nucleotide sequence ID" value="NZ_WUMK01000003.1"/>
</dbReference>
<dbReference type="OrthoDB" id="9805029at2"/>
<keyword evidence="2" id="KW-0547">Nucleotide-binding</keyword>
<evidence type="ECO:0000259" key="4">
    <source>
        <dbReference type="PROSITE" id="PS50893"/>
    </source>
</evidence>
<dbReference type="InterPro" id="IPR003439">
    <property type="entry name" value="ABC_transporter-like_ATP-bd"/>
</dbReference>
<evidence type="ECO:0000256" key="1">
    <source>
        <dbReference type="ARBA" id="ARBA00005417"/>
    </source>
</evidence>
<sequence>MTAQGLRLEKITKTFGDFKALDGVDLTIAPASIHAILGENGAGKTTLMNILYGLYQPDGGRILLDGVPQRIASPRRAMDLGIGIIHQHLMLVETLTVVENVVLGLPGQGMRLSLDEHARRLATLADSFGFDVDPHQEVWKLPMGMRQRVEILKVLYRDARLIILDEPTSVLAPNEVEGFLQGLRRLRAAGKTVIFISHKLDEVAAVADRVTVLRRGAVSADLPIEGATPREMARMMVGRDVVLTTLEKASLKSDTVLVRARDLKARVTRGNQALKGVSFDIRAGEILGVAGVDGNGQAELAEVLTGLRPAEGGSVELAGEDITCTGVYERRHRLGISFVPEDRHGTGLVLDFPVYQNAMIRDFRESSFSSGPMLRTANAKAVTEDWVRRYDVRLQSVDQPIRFLSGGNQQKLIFAREVECRPRLLVIMQPCKGLDVGAIEAVHRTVLAERERGTAILYISTELEHILSVCDRVAVMCAGRITGIISPEEATAERVGALLGGLAEAEVA</sequence>
<dbReference type="InterPro" id="IPR050107">
    <property type="entry name" value="ABC_carbohydrate_import_ATPase"/>
</dbReference>
<organism evidence="5 6">
    <name type="scientific">Shinella kummerowiae</name>
    <dbReference type="NCBI Taxonomy" id="417745"/>
    <lineage>
        <taxon>Bacteria</taxon>
        <taxon>Pseudomonadati</taxon>
        <taxon>Pseudomonadota</taxon>
        <taxon>Alphaproteobacteria</taxon>
        <taxon>Hyphomicrobiales</taxon>
        <taxon>Rhizobiaceae</taxon>
        <taxon>Shinella</taxon>
    </lineage>
</organism>
<dbReference type="SMART" id="SM00382">
    <property type="entry name" value="AAA"/>
    <property type="match status" value="1"/>
</dbReference>
<dbReference type="InterPro" id="IPR003593">
    <property type="entry name" value="AAA+_ATPase"/>
</dbReference>
<evidence type="ECO:0000313" key="5">
    <source>
        <dbReference type="EMBL" id="MXN45558.1"/>
    </source>
</evidence>
<dbReference type="Gene3D" id="3.40.50.300">
    <property type="entry name" value="P-loop containing nucleotide triphosphate hydrolases"/>
    <property type="match status" value="2"/>
</dbReference>
<gene>
    <name evidence="5" type="ORF">GR138_10165</name>
</gene>
<dbReference type="PROSITE" id="PS00211">
    <property type="entry name" value="ABC_TRANSPORTER_1"/>
    <property type="match status" value="1"/>
</dbReference>
<dbReference type="CDD" id="cd03215">
    <property type="entry name" value="ABC_Carb_Monos_II"/>
    <property type="match status" value="1"/>
</dbReference>
<proteinExistence type="inferred from homology"/>
<dbReference type="InterPro" id="IPR027417">
    <property type="entry name" value="P-loop_NTPase"/>
</dbReference>
<dbReference type="InterPro" id="IPR017871">
    <property type="entry name" value="ABC_transporter-like_CS"/>
</dbReference>
<comment type="similarity">
    <text evidence="1">Belongs to the ABC transporter superfamily.</text>
</comment>
<keyword evidence="3 5" id="KW-0067">ATP-binding</keyword>
<comment type="caution">
    <text evidence="5">The sequence shown here is derived from an EMBL/GenBank/DDBJ whole genome shotgun (WGS) entry which is preliminary data.</text>
</comment>
<evidence type="ECO:0000313" key="6">
    <source>
        <dbReference type="Proteomes" id="UP000435802"/>
    </source>
</evidence>
<keyword evidence="6" id="KW-1185">Reference proteome</keyword>
<dbReference type="Proteomes" id="UP000435802">
    <property type="component" value="Unassembled WGS sequence"/>
</dbReference>
<dbReference type="SUPFAM" id="SSF52540">
    <property type="entry name" value="P-loop containing nucleoside triphosphate hydrolases"/>
    <property type="match status" value="2"/>
</dbReference>
<dbReference type="CDD" id="cd03216">
    <property type="entry name" value="ABC_Carb_Monos_I"/>
    <property type="match status" value="1"/>
</dbReference>
<dbReference type="PANTHER" id="PTHR43790">
    <property type="entry name" value="CARBOHYDRATE TRANSPORT ATP-BINDING PROTEIN MG119-RELATED"/>
    <property type="match status" value="1"/>
</dbReference>
<dbReference type="PROSITE" id="PS50893">
    <property type="entry name" value="ABC_TRANSPORTER_2"/>
    <property type="match status" value="2"/>
</dbReference>
<dbReference type="GO" id="GO:0016887">
    <property type="term" value="F:ATP hydrolysis activity"/>
    <property type="evidence" value="ECO:0007669"/>
    <property type="project" value="InterPro"/>
</dbReference>
<name>A0A6N8SD97_9HYPH</name>